<proteinExistence type="predicted"/>
<name>A0ACB8CTL8_DERSI</name>
<evidence type="ECO:0000313" key="2">
    <source>
        <dbReference type="Proteomes" id="UP000821865"/>
    </source>
</evidence>
<dbReference type="Proteomes" id="UP000821865">
    <property type="component" value="Chromosome 5"/>
</dbReference>
<sequence length="382" mass="40058">MGPGGGVPAAPLRLLVPLLLLLPPLLLLLAPCVSLIRADDSSTSPNSLPLSSSPATNASATTADVLGTVPSGSPLARGDPVTDLSWAVNRSPSPSVEVRVGSTEGDVAVKASSDTAHQPVQAAPSNPVTPAAAAGTATPTTTTPVAERKQLLVAYLSNVAGTDNLRRQGLVVSGAMKYAVELVNRNRSIPGYRMEMMYRDTRGEMLHGTRAVLDCWKGGAIAFFGPEDSCYVEAAVAASLNLPMISYPPRSITVRSIARSPQGCSPREASLVRCLCVSVFGNKPGAKGPGSERCAGNPHEGKGTGDPAREDQRTTWIQRHVPNRSLWVLGEERGVGERGLSHDASSAGSCLSNTRGQLKRVQPFVTPATRTTPSCHRCRGFR</sequence>
<evidence type="ECO:0000313" key="1">
    <source>
        <dbReference type="EMBL" id="KAH7950347.1"/>
    </source>
</evidence>
<keyword evidence="2" id="KW-1185">Reference proteome</keyword>
<comment type="caution">
    <text evidence="1">The sequence shown here is derived from an EMBL/GenBank/DDBJ whole genome shotgun (WGS) entry which is preliminary data.</text>
</comment>
<dbReference type="EMBL" id="CM023474">
    <property type="protein sequence ID" value="KAH7950347.1"/>
    <property type="molecule type" value="Genomic_DNA"/>
</dbReference>
<gene>
    <name evidence="1" type="ORF">HPB49_022721</name>
</gene>
<reference evidence="1" key="1">
    <citation type="submission" date="2020-05" db="EMBL/GenBank/DDBJ databases">
        <title>Large-scale comparative analyses of tick genomes elucidate their genetic diversity and vector capacities.</title>
        <authorList>
            <person name="Jia N."/>
            <person name="Wang J."/>
            <person name="Shi W."/>
            <person name="Du L."/>
            <person name="Sun Y."/>
            <person name="Zhan W."/>
            <person name="Jiang J."/>
            <person name="Wang Q."/>
            <person name="Zhang B."/>
            <person name="Ji P."/>
            <person name="Sakyi L.B."/>
            <person name="Cui X."/>
            <person name="Yuan T."/>
            <person name="Jiang B."/>
            <person name="Yang W."/>
            <person name="Lam T.T.-Y."/>
            <person name="Chang Q."/>
            <person name="Ding S."/>
            <person name="Wang X."/>
            <person name="Zhu J."/>
            <person name="Ruan X."/>
            <person name="Zhao L."/>
            <person name="Wei J."/>
            <person name="Que T."/>
            <person name="Du C."/>
            <person name="Cheng J."/>
            <person name="Dai P."/>
            <person name="Han X."/>
            <person name="Huang E."/>
            <person name="Gao Y."/>
            <person name="Liu J."/>
            <person name="Shao H."/>
            <person name="Ye R."/>
            <person name="Li L."/>
            <person name="Wei W."/>
            <person name="Wang X."/>
            <person name="Wang C."/>
            <person name="Yang T."/>
            <person name="Huo Q."/>
            <person name="Li W."/>
            <person name="Guo W."/>
            <person name="Chen H."/>
            <person name="Zhou L."/>
            <person name="Ni X."/>
            <person name="Tian J."/>
            <person name="Zhou Y."/>
            <person name="Sheng Y."/>
            <person name="Liu T."/>
            <person name="Pan Y."/>
            <person name="Xia L."/>
            <person name="Li J."/>
            <person name="Zhao F."/>
            <person name="Cao W."/>
        </authorList>
    </citation>
    <scope>NUCLEOTIDE SEQUENCE</scope>
    <source>
        <strain evidence="1">Dsil-2018</strain>
    </source>
</reference>
<accession>A0ACB8CTL8</accession>
<organism evidence="1 2">
    <name type="scientific">Dermacentor silvarum</name>
    <name type="common">Tick</name>
    <dbReference type="NCBI Taxonomy" id="543639"/>
    <lineage>
        <taxon>Eukaryota</taxon>
        <taxon>Metazoa</taxon>
        <taxon>Ecdysozoa</taxon>
        <taxon>Arthropoda</taxon>
        <taxon>Chelicerata</taxon>
        <taxon>Arachnida</taxon>
        <taxon>Acari</taxon>
        <taxon>Parasitiformes</taxon>
        <taxon>Ixodida</taxon>
        <taxon>Ixodoidea</taxon>
        <taxon>Ixodidae</taxon>
        <taxon>Rhipicephalinae</taxon>
        <taxon>Dermacentor</taxon>
    </lineage>
</organism>
<protein>
    <submittedName>
        <fullName evidence="1">Uncharacterized protein</fullName>
    </submittedName>
</protein>